<sequence>MSKKSLSPPNGFAIRRNGSCLAGECPTDSWKDTETLFFRCCPSGSRCTDKHTGVCCPSESEDCRDQISNPPHCADETWDLYRNGDGGFFCCEQDAVGFNRSSGVGCAGPGQAPLSETTTLPIFSPAVSPKPSSSSIPTSSAISTTSPTLSSSATPSSSPTSDSSATSSSSPTSSSESGSNTGAIAGGVVGGVAGLAILVALLWYFMRRRPQKQAPHEQAALTEAAMRQHNPTIQSSGNPSELDNTPVKPRELDGAPVSELGTKDDDPPIHELPASQSTK</sequence>
<evidence type="ECO:0000256" key="2">
    <source>
        <dbReference type="ARBA" id="ARBA00022553"/>
    </source>
</evidence>
<keyword evidence="12" id="KW-1185">Reference proteome</keyword>
<feature type="region of interest" description="Disordered" evidence="8">
    <location>
        <begin position="122"/>
        <end position="180"/>
    </location>
</feature>
<accession>A0A9W9IPQ9</accession>
<feature type="transmembrane region" description="Helical" evidence="9">
    <location>
        <begin position="183"/>
        <end position="205"/>
    </location>
</feature>
<comment type="subcellular location">
    <subcellularLocation>
        <location evidence="1">Membrane</location>
        <topology evidence="1">Single-pass membrane protein</topology>
    </subcellularLocation>
</comment>
<reference evidence="11" key="2">
    <citation type="journal article" date="2023" name="IMA Fungus">
        <title>Comparative genomic study of the Penicillium genus elucidates a diverse pangenome and 15 lateral gene transfer events.</title>
        <authorList>
            <person name="Petersen C."/>
            <person name="Sorensen T."/>
            <person name="Nielsen M.R."/>
            <person name="Sondergaard T.E."/>
            <person name="Sorensen J.L."/>
            <person name="Fitzpatrick D.A."/>
            <person name="Frisvad J.C."/>
            <person name="Nielsen K.L."/>
        </authorList>
    </citation>
    <scope>NUCLEOTIDE SEQUENCE</scope>
    <source>
        <strain evidence="11">IBT 16849</strain>
    </source>
</reference>
<dbReference type="InterPro" id="IPR051694">
    <property type="entry name" value="Immunoregulatory_rcpt-like"/>
</dbReference>
<feature type="domain" description="Epidermal growth factor receptor-like transmembrane-juxtamembrane segment" evidence="10">
    <location>
        <begin position="184"/>
        <end position="212"/>
    </location>
</feature>
<keyword evidence="4" id="KW-0547">Nucleotide-binding</keyword>
<evidence type="ECO:0000259" key="10">
    <source>
        <dbReference type="Pfam" id="PF21314"/>
    </source>
</evidence>
<keyword evidence="5" id="KW-0067">ATP-binding</keyword>
<feature type="compositionally biased region" description="Low complexity" evidence="8">
    <location>
        <begin position="124"/>
        <end position="180"/>
    </location>
</feature>
<evidence type="ECO:0000256" key="8">
    <source>
        <dbReference type="SAM" id="MobiDB-lite"/>
    </source>
</evidence>
<proteinExistence type="predicted"/>
<dbReference type="Pfam" id="PF21314">
    <property type="entry name" value="TM_ErbB1"/>
    <property type="match status" value="1"/>
</dbReference>
<name>A0A9W9IPQ9_9EURO</name>
<evidence type="ECO:0000256" key="1">
    <source>
        <dbReference type="ARBA" id="ARBA00004167"/>
    </source>
</evidence>
<dbReference type="InterPro" id="IPR049328">
    <property type="entry name" value="TM_ErbB1"/>
</dbReference>
<evidence type="ECO:0000256" key="9">
    <source>
        <dbReference type="SAM" id="Phobius"/>
    </source>
</evidence>
<reference evidence="11" key="1">
    <citation type="submission" date="2022-11" db="EMBL/GenBank/DDBJ databases">
        <authorList>
            <person name="Petersen C."/>
        </authorList>
    </citation>
    <scope>NUCLEOTIDE SEQUENCE</scope>
    <source>
        <strain evidence="11">IBT 16849</strain>
    </source>
</reference>
<evidence type="ECO:0000256" key="6">
    <source>
        <dbReference type="ARBA" id="ARBA00022989"/>
    </source>
</evidence>
<dbReference type="GO" id="GO:0071944">
    <property type="term" value="C:cell periphery"/>
    <property type="evidence" value="ECO:0007669"/>
    <property type="project" value="UniProtKB-ARBA"/>
</dbReference>
<evidence type="ECO:0000313" key="12">
    <source>
        <dbReference type="Proteomes" id="UP001150879"/>
    </source>
</evidence>
<organism evidence="11 12">
    <name type="scientific">Penicillium cf. griseofulvum</name>
    <dbReference type="NCBI Taxonomy" id="2972120"/>
    <lineage>
        <taxon>Eukaryota</taxon>
        <taxon>Fungi</taxon>
        <taxon>Dikarya</taxon>
        <taxon>Ascomycota</taxon>
        <taxon>Pezizomycotina</taxon>
        <taxon>Eurotiomycetes</taxon>
        <taxon>Eurotiomycetidae</taxon>
        <taxon>Eurotiales</taxon>
        <taxon>Aspergillaceae</taxon>
        <taxon>Penicillium</taxon>
    </lineage>
</organism>
<dbReference type="OrthoDB" id="4779287at2759"/>
<evidence type="ECO:0000256" key="7">
    <source>
        <dbReference type="ARBA" id="ARBA00023136"/>
    </source>
</evidence>
<keyword evidence="7 9" id="KW-0472">Membrane</keyword>
<feature type="compositionally biased region" description="Polar residues" evidence="8">
    <location>
        <begin position="229"/>
        <end position="243"/>
    </location>
</feature>
<comment type="caution">
    <text evidence="11">The sequence shown here is derived from an EMBL/GenBank/DDBJ whole genome shotgun (WGS) entry which is preliminary data.</text>
</comment>
<evidence type="ECO:0000256" key="5">
    <source>
        <dbReference type="ARBA" id="ARBA00022840"/>
    </source>
</evidence>
<keyword evidence="2" id="KW-0597">Phosphoprotein</keyword>
<keyword evidence="6 9" id="KW-1133">Transmembrane helix</keyword>
<protein>
    <submittedName>
        <fullName evidence="11">LPXTG-motif cell wall anchor</fullName>
    </submittedName>
</protein>
<dbReference type="PANTHER" id="PTHR15549">
    <property type="entry name" value="PAIRED IMMUNOGLOBULIN-LIKE TYPE 2 RECEPTOR"/>
    <property type="match status" value="1"/>
</dbReference>
<evidence type="ECO:0000256" key="3">
    <source>
        <dbReference type="ARBA" id="ARBA00022692"/>
    </source>
</evidence>
<dbReference type="GO" id="GO:0005524">
    <property type="term" value="F:ATP binding"/>
    <property type="evidence" value="ECO:0007669"/>
    <property type="project" value="UniProtKB-KW"/>
</dbReference>
<dbReference type="PANTHER" id="PTHR15549:SF26">
    <property type="entry name" value="AXIAL BUDDING PATTERN PROTEIN 2-RELATED"/>
    <property type="match status" value="1"/>
</dbReference>
<gene>
    <name evidence="11" type="ORF">N7472_011106</name>
</gene>
<dbReference type="GO" id="GO:0016020">
    <property type="term" value="C:membrane"/>
    <property type="evidence" value="ECO:0007669"/>
    <property type="project" value="UniProtKB-SubCell"/>
</dbReference>
<dbReference type="EMBL" id="JAPQKP010000008">
    <property type="protein sequence ID" value="KAJ5181146.1"/>
    <property type="molecule type" value="Genomic_DNA"/>
</dbReference>
<keyword evidence="3 9" id="KW-0812">Transmembrane</keyword>
<dbReference type="AlphaFoldDB" id="A0A9W9IPQ9"/>
<evidence type="ECO:0000313" key="11">
    <source>
        <dbReference type="EMBL" id="KAJ5181146.1"/>
    </source>
</evidence>
<dbReference type="Gene3D" id="1.20.5.510">
    <property type="entry name" value="Single helix bin"/>
    <property type="match status" value="1"/>
</dbReference>
<feature type="region of interest" description="Disordered" evidence="8">
    <location>
        <begin position="226"/>
        <end position="279"/>
    </location>
</feature>
<dbReference type="Proteomes" id="UP001150879">
    <property type="component" value="Unassembled WGS sequence"/>
</dbReference>
<evidence type="ECO:0000256" key="4">
    <source>
        <dbReference type="ARBA" id="ARBA00022741"/>
    </source>
</evidence>